<proteinExistence type="predicted"/>
<dbReference type="Proteomes" id="UP001265083">
    <property type="component" value="Unassembled WGS sequence"/>
</dbReference>
<dbReference type="RefSeq" id="WP_310949334.1">
    <property type="nucleotide sequence ID" value="NZ_JAVLUS010000002.1"/>
</dbReference>
<organism evidence="3 4">
    <name type="scientific">Gordonia westfalica</name>
    <dbReference type="NCBI Taxonomy" id="158898"/>
    <lineage>
        <taxon>Bacteria</taxon>
        <taxon>Bacillati</taxon>
        <taxon>Actinomycetota</taxon>
        <taxon>Actinomycetes</taxon>
        <taxon>Mycobacteriales</taxon>
        <taxon>Gordoniaceae</taxon>
        <taxon>Gordonia</taxon>
    </lineage>
</organism>
<reference evidence="3 4" key="1">
    <citation type="submission" date="2023-08" db="EMBL/GenBank/DDBJ databases">
        <title>Bioegradation of LLDPE and BLDPE plastic by marine bacteria from coast plastic debris.</title>
        <authorList>
            <person name="Rong Z."/>
        </authorList>
    </citation>
    <scope>NUCLEOTIDE SEQUENCE [LARGE SCALE GENOMIC DNA]</scope>
    <source>
        <strain evidence="3 4">Z-2</strain>
    </source>
</reference>
<dbReference type="EMBL" id="JAVLUS010000002">
    <property type="protein sequence ID" value="MDS1112816.1"/>
    <property type="molecule type" value="Genomic_DNA"/>
</dbReference>
<keyword evidence="4" id="KW-1185">Reference proteome</keyword>
<accession>A0ABU2GMX7</accession>
<evidence type="ECO:0000313" key="3">
    <source>
        <dbReference type="EMBL" id="MDS1112816.1"/>
    </source>
</evidence>
<feature type="transmembrane region" description="Helical" evidence="2">
    <location>
        <begin position="69"/>
        <end position="91"/>
    </location>
</feature>
<feature type="transmembrane region" description="Helical" evidence="2">
    <location>
        <begin position="132"/>
        <end position="152"/>
    </location>
</feature>
<evidence type="ECO:0000256" key="1">
    <source>
        <dbReference type="SAM" id="MobiDB-lite"/>
    </source>
</evidence>
<feature type="transmembrane region" description="Helical" evidence="2">
    <location>
        <begin position="172"/>
        <end position="194"/>
    </location>
</feature>
<protein>
    <submittedName>
        <fullName evidence="3">Uncharacterized protein</fullName>
    </submittedName>
</protein>
<name>A0ABU2GMX7_9ACTN</name>
<evidence type="ECO:0000313" key="4">
    <source>
        <dbReference type="Proteomes" id="UP001265083"/>
    </source>
</evidence>
<feature type="transmembrane region" description="Helical" evidence="2">
    <location>
        <begin position="44"/>
        <end position="62"/>
    </location>
</feature>
<feature type="transmembrane region" description="Helical" evidence="2">
    <location>
        <begin position="12"/>
        <end position="32"/>
    </location>
</feature>
<sequence>MWGNRGPWWVQTLVSAAILVAFAAALVASLHTMESAGTGSWVRYGASAVVPFVFLLITAAWARSGVRLALVLLVGLILLALERVAILPFYLDSSVIADWDARALDTAAMANIALFDSGAVIVWSIARRRTPATWLGVIPAAGVLALGTWANYFHQPDFGVDLTSEGTLPLGYFVGVVAFEMAFILVAVLILCAFDGIGLAMRRGASTVPPQGPPVDDFGATQLYRTQAHQTDQRETERYRPPPPPLGNRPPARPEDPSFRTTQIRRPDDRR</sequence>
<feature type="region of interest" description="Disordered" evidence="1">
    <location>
        <begin position="226"/>
        <end position="271"/>
    </location>
</feature>
<gene>
    <name evidence="3" type="ORF">RD149_03460</name>
</gene>
<feature type="compositionally biased region" description="Basic and acidic residues" evidence="1">
    <location>
        <begin position="231"/>
        <end position="240"/>
    </location>
</feature>
<feature type="transmembrane region" description="Helical" evidence="2">
    <location>
        <begin position="103"/>
        <end position="125"/>
    </location>
</feature>
<evidence type="ECO:0000256" key="2">
    <source>
        <dbReference type="SAM" id="Phobius"/>
    </source>
</evidence>
<keyword evidence="2" id="KW-1133">Transmembrane helix</keyword>
<keyword evidence="2" id="KW-0812">Transmembrane</keyword>
<keyword evidence="2" id="KW-0472">Membrane</keyword>
<comment type="caution">
    <text evidence="3">The sequence shown here is derived from an EMBL/GenBank/DDBJ whole genome shotgun (WGS) entry which is preliminary data.</text>
</comment>